<dbReference type="EMBL" id="JAGINW010000001">
    <property type="protein sequence ID" value="MBP2325007.1"/>
    <property type="molecule type" value="Genomic_DNA"/>
</dbReference>
<organism evidence="4 5">
    <name type="scientific">Kibdelosporangium banguiense</name>
    <dbReference type="NCBI Taxonomy" id="1365924"/>
    <lineage>
        <taxon>Bacteria</taxon>
        <taxon>Bacillati</taxon>
        <taxon>Actinomycetota</taxon>
        <taxon>Actinomycetes</taxon>
        <taxon>Pseudonocardiales</taxon>
        <taxon>Pseudonocardiaceae</taxon>
        <taxon>Kibdelosporangium</taxon>
    </lineage>
</organism>
<dbReference type="InterPro" id="IPR025877">
    <property type="entry name" value="MobA-like_NTP_Trfase"/>
</dbReference>
<dbReference type="SUPFAM" id="SSF53448">
    <property type="entry name" value="Nucleotide-diphospho-sugar transferases"/>
    <property type="match status" value="1"/>
</dbReference>
<dbReference type="Gene3D" id="3.90.550.10">
    <property type="entry name" value="Spore Coat Polysaccharide Biosynthesis Protein SpsA, Chain A"/>
    <property type="match status" value="1"/>
</dbReference>
<feature type="domain" description="MobA-like NTP transferase" evidence="3">
    <location>
        <begin position="3"/>
        <end position="114"/>
    </location>
</feature>
<dbReference type="RefSeq" id="WP_209642262.1">
    <property type="nucleotide sequence ID" value="NZ_JAGINW010000001.1"/>
</dbReference>
<evidence type="ECO:0000313" key="4">
    <source>
        <dbReference type="EMBL" id="MBP2325007.1"/>
    </source>
</evidence>
<keyword evidence="1" id="KW-0808">Transferase</keyword>
<evidence type="ECO:0000313" key="5">
    <source>
        <dbReference type="Proteomes" id="UP001519332"/>
    </source>
</evidence>
<keyword evidence="4" id="KW-0418">Kinase</keyword>
<keyword evidence="2" id="KW-0548">Nucleotidyltransferase</keyword>
<accession>A0ABS4TKP8</accession>
<proteinExistence type="predicted"/>
<dbReference type="InterPro" id="IPR050065">
    <property type="entry name" value="GlmU-like"/>
</dbReference>
<dbReference type="PANTHER" id="PTHR43584">
    <property type="entry name" value="NUCLEOTIDYL TRANSFERASE"/>
    <property type="match status" value="1"/>
</dbReference>
<dbReference type="Proteomes" id="UP001519332">
    <property type="component" value="Unassembled WGS sequence"/>
</dbReference>
<comment type="caution">
    <text evidence="4">The sequence shown here is derived from an EMBL/GenBank/DDBJ whole genome shotgun (WGS) entry which is preliminary data.</text>
</comment>
<dbReference type="Pfam" id="PF12804">
    <property type="entry name" value="NTP_transf_3"/>
    <property type="match status" value="1"/>
</dbReference>
<keyword evidence="5" id="KW-1185">Reference proteome</keyword>
<sequence>MRGLVLAAGRGSRLGPFTTDRPKCLVELAGSTLLERQVAALRAAGAREVGVVTGWHSEAVRATGLPTFHNSRWASTTMVGSLATAREWLLDEPLLAGYGDIIYGAATASALAAQDVPLAIAYDPDWESLWRKRFSQPLGDAETFALDDSGFVVDIGGKPRTTADVRGQYIGLVRWTPQAWAAVESAGVDPALDMTGLLRHLVAERLVPVTAIPVADPWCEFDHPSDLEVGLDIARALDDIAVRAS</sequence>
<name>A0ABS4TKP8_9PSEU</name>
<evidence type="ECO:0000259" key="3">
    <source>
        <dbReference type="Pfam" id="PF12804"/>
    </source>
</evidence>
<dbReference type="PANTHER" id="PTHR43584:SF8">
    <property type="entry name" value="N-ACETYLMURAMATE ALPHA-1-PHOSPHATE URIDYLYLTRANSFERASE"/>
    <property type="match status" value="1"/>
</dbReference>
<dbReference type="GO" id="GO:0016301">
    <property type="term" value="F:kinase activity"/>
    <property type="evidence" value="ECO:0007669"/>
    <property type="project" value="UniProtKB-KW"/>
</dbReference>
<reference evidence="4 5" key="1">
    <citation type="submission" date="2021-03" db="EMBL/GenBank/DDBJ databases">
        <title>Sequencing the genomes of 1000 actinobacteria strains.</title>
        <authorList>
            <person name="Klenk H.-P."/>
        </authorList>
    </citation>
    <scope>NUCLEOTIDE SEQUENCE [LARGE SCALE GENOMIC DNA]</scope>
    <source>
        <strain evidence="4 5">DSM 46670</strain>
    </source>
</reference>
<evidence type="ECO:0000256" key="1">
    <source>
        <dbReference type="ARBA" id="ARBA00022679"/>
    </source>
</evidence>
<protein>
    <submittedName>
        <fullName evidence="4">Choline kinase</fullName>
    </submittedName>
</protein>
<evidence type="ECO:0000256" key="2">
    <source>
        <dbReference type="ARBA" id="ARBA00022695"/>
    </source>
</evidence>
<dbReference type="InterPro" id="IPR029044">
    <property type="entry name" value="Nucleotide-diphossugar_trans"/>
</dbReference>
<dbReference type="CDD" id="cd02523">
    <property type="entry name" value="PC_cytidylyltransferase"/>
    <property type="match status" value="1"/>
</dbReference>
<gene>
    <name evidence="4" type="ORF">JOF56_005392</name>
</gene>